<sequence>MPEEKEFSPLDGPTNVILEEKLATQLPKLTDEQNIIISMAQDVFTSEATVNNPYKIKVQQQLATARDPLDMNPKSEKIGYLDEFGYLVEWNKIKDKEGKDIMATHALGEATNFTAIAVVALASGNYRQDSWEVQNANMHISKFIDVLEHKSWGNMDEHGETHPIRHQAWVEYYGDAQVRDRPMSKDSFGQIVLACYYAYTCPNSSSQVRQQAQSLLSKWIKYLSRHQWRLHSNYIPKEFEASDKKFDNLFEDERHQKKIMSFGQETYLLYPHELWALRNCAIEIAVPHEIVLPPADFSTTVNATFFEPFLEDLIKNSGDAVDYLYDRLQYRKKWSLDLVPGWKKSRITGTLSIGAFGPLSKKQVRDMFKAVVRDSLISAFTFHQKIDGIFDSIMRPLAQFLYAPEITQIVRDLIDQVCPWLDFTVLVELMDFVLALEITKQTYKESNSA</sequence>
<comment type="caution">
    <text evidence="1">The sequence shown here is derived from an EMBL/GenBank/DDBJ whole genome shotgun (WGS) entry which is preliminary data.</text>
</comment>
<dbReference type="Proteomes" id="UP001358417">
    <property type="component" value="Unassembled WGS sequence"/>
</dbReference>
<proteinExistence type="predicted"/>
<reference evidence="1 2" key="1">
    <citation type="submission" date="2023-08" db="EMBL/GenBank/DDBJ databases">
        <title>Black Yeasts Isolated from many extreme environments.</title>
        <authorList>
            <person name="Coleine C."/>
            <person name="Stajich J.E."/>
            <person name="Selbmann L."/>
        </authorList>
    </citation>
    <scope>NUCLEOTIDE SEQUENCE [LARGE SCALE GENOMIC DNA]</scope>
    <source>
        <strain evidence="1 2">CCFEE 5792</strain>
    </source>
</reference>
<dbReference type="RefSeq" id="XP_064701121.1">
    <property type="nucleotide sequence ID" value="XM_064852657.1"/>
</dbReference>
<evidence type="ECO:0000313" key="2">
    <source>
        <dbReference type="Proteomes" id="UP001358417"/>
    </source>
</evidence>
<gene>
    <name evidence="1" type="ORF">LTR84_009115</name>
</gene>
<keyword evidence="2" id="KW-1185">Reference proteome</keyword>
<evidence type="ECO:0000313" key="1">
    <source>
        <dbReference type="EMBL" id="KAK5045497.1"/>
    </source>
</evidence>
<dbReference type="AlphaFoldDB" id="A0AAV9MY55"/>
<protein>
    <submittedName>
        <fullName evidence="1">Uncharacterized protein</fullName>
    </submittedName>
</protein>
<organism evidence="1 2">
    <name type="scientific">Exophiala bonariae</name>
    <dbReference type="NCBI Taxonomy" id="1690606"/>
    <lineage>
        <taxon>Eukaryota</taxon>
        <taxon>Fungi</taxon>
        <taxon>Dikarya</taxon>
        <taxon>Ascomycota</taxon>
        <taxon>Pezizomycotina</taxon>
        <taxon>Eurotiomycetes</taxon>
        <taxon>Chaetothyriomycetidae</taxon>
        <taxon>Chaetothyriales</taxon>
        <taxon>Herpotrichiellaceae</taxon>
        <taxon>Exophiala</taxon>
    </lineage>
</organism>
<dbReference type="GeneID" id="89977276"/>
<name>A0AAV9MY55_9EURO</name>
<accession>A0AAV9MY55</accession>
<dbReference type="EMBL" id="JAVRRD010000036">
    <property type="protein sequence ID" value="KAK5045497.1"/>
    <property type="molecule type" value="Genomic_DNA"/>
</dbReference>